<evidence type="ECO:0000256" key="1">
    <source>
        <dbReference type="ARBA" id="ARBA00006303"/>
    </source>
</evidence>
<evidence type="ECO:0000256" key="5">
    <source>
        <dbReference type="ARBA" id="ARBA00022917"/>
    </source>
</evidence>
<dbReference type="InterPro" id="IPR012340">
    <property type="entry name" value="NA-bd_OB-fold"/>
</dbReference>
<dbReference type="GO" id="GO:0016874">
    <property type="term" value="F:ligase activity"/>
    <property type="evidence" value="ECO:0007669"/>
    <property type="project" value="UniProtKB-KW"/>
</dbReference>
<dbReference type="PRINTS" id="PR01042">
    <property type="entry name" value="TRNASYNTHASP"/>
</dbReference>
<dbReference type="InterPro" id="IPR002312">
    <property type="entry name" value="Asp/Asn-tRNA-synth_IIb"/>
</dbReference>
<feature type="domain" description="Aminoacyl-transfer RNA synthetases class-II family profile" evidence="8">
    <location>
        <begin position="148"/>
        <end position="557"/>
    </location>
</feature>
<gene>
    <name evidence="9" type="primary">aspS_2</name>
    <name evidence="7" type="synonym">aspS</name>
    <name evidence="9" type="ORF">GCM10007907_34280</name>
</gene>
<dbReference type="PROSITE" id="PS50862">
    <property type="entry name" value="AA_TRNA_LIGASE_II"/>
    <property type="match status" value="1"/>
</dbReference>
<dbReference type="SUPFAM" id="SSF55681">
    <property type="entry name" value="Class II aaRS and biotin synthetases"/>
    <property type="match status" value="1"/>
</dbReference>
<dbReference type="InterPro" id="IPR004115">
    <property type="entry name" value="GAD-like_sf"/>
</dbReference>
<evidence type="ECO:0000256" key="4">
    <source>
        <dbReference type="ARBA" id="ARBA00022840"/>
    </source>
</evidence>
<keyword evidence="5 7" id="KW-0648">Protein biosynthesis</keyword>
<evidence type="ECO:0000256" key="2">
    <source>
        <dbReference type="ARBA" id="ARBA00022598"/>
    </source>
</evidence>
<feature type="region of interest" description="Aspartate" evidence="7">
    <location>
        <begin position="205"/>
        <end position="208"/>
    </location>
</feature>
<protein>
    <recommendedName>
        <fullName evidence="7">Aspartate--tRNA(Asp/Asn) ligase</fullName>
        <ecNumber evidence="7">6.1.1.23</ecNumber>
    </recommendedName>
    <alternativeName>
        <fullName evidence="7">Aspartyl-tRNA synthetase</fullName>
        <shortName evidence="7">AspRS</shortName>
    </alternativeName>
    <alternativeName>
        <fullName evidence="7">Non-discriminating aspartyl-tRNA synthetase</fullName>
        <shortName evidence="7">ND-AspRS</shortName>
    </alternativeName>
</protein>
<proteinExistence type="inferred from homology"/>
<dbReference type="InterPro" id="IPR045864">
    <property type="entry name" value="aa-tRNA-synth_II/BPL/LPL"/>
</dbReference>
<dbReference type="Gene3D" id="3.30.1360.30">
    <property type="entry name" value="GAD-like domain"/>
    <property type="match status" value="1"/>
</dbReference>
<feature type="binding site" evidence="7">
    <location>
        <begin position="536"/>
        <end position="539"/>
    </location>
    <ligand>
        <name>ATP</name>
        <dbReference type="ChEBI" id="CHEBI:30616"/>
    </ligand>
</feature>
<evidence type="ECO:0000313" key="9">
    <source>
        <dbReference type="EMBL" id="GLR14638.1"/>
    </source>
</evidence>
<dbReference type="InterPro" id="IPR006195">
    <property type="entry name" value="aa-tRNA-synth_II"/>
</dbReference>
<keyword evidence="10" id="KW-1185">Reference proteome</keyword>
<reference evidence="10" key="1">
    <citation type="journal article" date="2019" name="Int. J. Syst. Evol. Microbiol.">
        <title>The Global Catalogue of Microorganisms (GCM) 10K type strain sequencing project: providing services to taxonomists for standard genome sequencing and annotation.</title>
        <authorList>
            <consortium name="The Broad Institute Genomics Platform"/>
            <consortium name="The Broad Institute Genome Sequencing Center for Infectious Disease"/>
            <person name="Wu L."/>
            <person name="Ma J."/>
        </authorList>
    </citation>
    <scope>NUCLEOTIDE SEQUENCE [LARGE SCALE GENOMIC DNA]</scope>
    <source>
        <strain evidence="10">NBRC 110044</strain>
    </source>
</reference>
<comment type="caution">
    <text evidence="7">Lacks conserved residue(s) required for the propagation of feature annotation.</text>
</comment>
<dbReference type="RefSeq" id="WP_284197710.1">
    <property type="nucleotide sequence ID" value="NZ_BSOG01000005.1"/>
</dbReference>
<dbReference type="PANTHER" id="PTHR22594">
    <property type="entry name" value="ASPARTYL/LYSYL-TRNA SYNTHETASE"/>
    <property type="match status" value="1"/>
</dbReference>
<dbReference type="SUPFAM" id="SSF50249">
    <property type="entry name" value="Nucleic acid-binding proteins"/>
    <property type="match status" value="1"/>
</dbReference>
<dbReference type="NCBIfam" id="NF001750">
    <property type="entry name" value="PRK00476.1"/>
    <property type="match status" value="1"/>
</dbReference>
<dbReference type="InterPro" id="IPR004364">
    <property type="entry name" value="Aa-tRNA-synt_II"/>
</dbReference>
<dbReference type="InterPro" id="IPR004524">
    <property type="entry name" value="Asp-tRNA-ligase_1"/>
</dbReference>
<dbReference type="InterPro" id="IPR004365">
    <property type="entry name" value="NA-bd_OB_tRNA"/>
</dbReference>
<feature type="binding site" evidence="7">
    <location>
        <position position="491"/>
    </location>
    <ligand>
        <name>L-aspartate</name>
        <dbReference type="ChEBI" id="CHEBI:29991"/>
    </ligand>
</feature>
<feature type="binding site" evidence="7">
    <location>
        <position position="227"/>
    </location>
    <ligand>
        <name>L-aspartate</name>
        <dbReference type="ChEBI" id="CHEBI:29991"/>
    </ligand>
</feature>
<dbReference type="InterPro" id="IPR047089">
    <property type="entry name" value="Asp-tRNA-ligase_1_N"/>
</dbReference>
<accession>A0ABQ5YJL2</accession>
<comment type="similarity">
    <text evidence="1 7">Belongs to the class-II aminoacyl-tRNA synthetase family. Type 1 subfamily.</text>
</comment>
<dbReference type="CDD" id="cd04317">
    <property type="entry name" value="EcAspRS_like_N"/>
    <property type="match status" value="1"/>
</dbReference>
<dbReference type="Gene3D" id="2.40.50.140">
    <property type="entry name" value="Nucleic acid-binding proteins"/>
    <property type="match status" value="1"/>
</dbReference>
<organism evidence="9 10">
    <name type="scientific">Chitinimonas prasina</name>
    <dbReference type="NCBI Taxonomy" id="1434937"/>
    <lineage>
        <taxon>Bacteria</taxon>
        <taxon>Pseudomonadati</taxon>
        <taxon>Pseudomonadota</taxon>
        <taxon>Betaproteobacteria</taxon>
        <taxon>Neisseriales</taxon>
        <taxon>Chitinibacteraceae</taxon>
        <taxon>Chitinimonas</taxon>
    </lineage>
</organism>
<evidence type="ECO:0000313" key="10">
    <source>
        <dbReference type="Proteomes" id="UP001156706"/>
    </source>
</evidence>
<comment type="function">
    <text evidence="7">Aspartyl-tRNA synthetase with relaxed tRNA specificity since it is able to aspartylate not only its cognate tRNA(Asp) but also tRNA(Asn). Reaction proceeds in two steps: L-aspartate is first activated by ATP to form Asp-AMP and then transferred to the acceptor end of tRNA(Asp/Asn).</text>
</comment>
<dbReference type="Pfam" id="PF01336">
    <property type="entry name" value="tRNA_anti-codon"/>
    <property type="match status" value="1"/>
</dbReference>
<comment type="subunit">
    <text evidence="7">Homodimer.</text>
</comment>
<dbReference type="Proteomes" id="UP001156706">
    <property type="component" value="Unassembled WGS sequence"/>
</dbReference>
<feature type="binding site" evidence="7">
    <location>
        <position position="450"/>
    </location>
    <ligand>
        <name>L-aspartate</name>
        <dbReference type="ChEBI" id="CHEBI:29991"/>
    </ligand>
</feature>
<keyword evidence="4 7" id="KW-0067">ATP-binding</keyword>
<dbReference type="Gene3D" id="3.30.930.10">
    <property type="entry name" value="Bira Bifunctional Protein, Domain 2"/>
    <property type="match status" value="1"/>
</dbReference>
<dbReference type="Pfam" id="PF00152">
    <property type="entry name" value="tRNA-synt_2"/>
    <property type="match status" value="1"/>
</dbReference>
<keyword evidence="7" id="KW-0963">Cytoplasm</keyword>
<comment type="catalytic activity">
    <reaction evidence="7">
        <text>tRNA(Asx) + L-aspartate + ATP = L-aspartyl-tRNA(Asx) + AMP + diphosphate</text>
        <dbReference type="Rhea" id="RHEA:18349"/>
        <dbReference type="Rhea" id="RHEA-COMP:9710"/>
        <dbReference type="Rhea" id="RHEA-COMP:9711"/>
        <dbReference type="ChEBI" id="CHEBI:29991"/>
        <dbReference type="ChEBI" id="CHEBI:30616"/>
        <dbReference type="ChEBI" id="CHEBI:33019"/>
        <dbReference type="ChEBI" id="CHEBI:78442"/>
        <dbReference type="ChEBI" id="CHEBI:78516"/>
        <dbReference type="ChEBI" id="CHEBI:456215"/>
        <dbReference type="EC" id="6.1.1.23"/>
    </reaction>
</comment>
<evidence type="ECO:0000256" key="3">
    <source>
        <dbReference type="ARBA" id="ARBA00022741"/>
    </source>
</evidence>
<comment type="subcellular location">
    <subcellularLocation>
        <location evidence="7">Cytoplasm</location>
    </subcellularLocation>
</comment>
<evidence type="ECO:0000256" key="6">
    <source>
        <dbReference type="ARBA" id="ARBA00023146"/>
    </source>
</evidence>
<keyword evidence="2 7" id="KW-0436">Ligase</keyword>
<feature type="binding site" evidence="7">
    <location>
        <begin position="227"/>
        <end position="229"/>
    </location>
    <ligand>
        <name>ATP</name>
        <dbReference type="ChEBI" id="CHEBI:30616"/>
    </ligand>
</feature>
<comment type="caution">
    <text evidence="9">The sequence shown here is derived from an EMBL/GenBank/DDBJ whole genome shotgun (WGS) entry which is preliminary data.</text>
</comment>
<keyword evidence="6 7" id="KW-0030">Aminoacyl-tRNA synthetase</keyword>
<name>A0ABQ5YJL2_9NEIS</name>
<dbReference type="EMBL" id="BSOG01000005">
    <property type="protein sequence ID" value="GLR14638.1"/>
    <property type="molecule type" value="Genomic_DNA"/>
</dbReference>
<feature type="binding site" evidence="7">
    <location>
        <position position="181"/>
    </location>
    <ligand>
        <name>L-aspartate</name>
        <dbReference type="ChEBI" id="CHEBI:29991"/>
    </ligand>
</feature>
<feature type="site" description="Important for tRNA non-discrimination" evidence="7">
    <location>
        <position position="39"/>
    </location>
</feature>
<evidence type="ECO:0000256" key="7">
    <source>
        <dbReference type="HAMAP-Rule" id="MF_00044"/>
    </source>
</evidence>
<dbReference type="PANTHER" id="PTHR22594:SF5">
    <property type="entry name" value="ASPARTATE--TRNA LIGASE, MITOCHONDRIAL"/>
    <property type="match status" value="1"/>
</dbReference>
<keyword evidence="3 7" id="KW-0547">Nucleotide-binding</keyword>
<dbReference type="EC" id="6.1.1.23" evidence="7"/>
<feature type="binding site" evidence="7">
    <location>
        <position position="484"/>
    </location>
    <ligand>
        <name>ATP</name>
        <dbReference type="ChEBI" id="CHEBI:30616"/>
    </ligand>
</feature>
<sequence length="586" mass="64453">MQSHTPYPPYRSHAAGSLRLANLDQQVRLAGFLNGKRSHGRVLFLDLRDSSGRVQVVVDAQHPQFDELEHLPMESTLCLVGTLVARSPATRNNSLPTGEVEVVLQSAHIVSRAAPLPTPLSDFARADERLRLSYRYLDLRRPDMLERLRVRTAVIDACRSAMKAEGFLEIQTPLLTASSPEGARDFLVPSRVHPGKFYALPQAPQQFKQLLMAAGVDRYFQVAPCFRDEASRADRSPGEFYQLDFEMAWTHQEEVFSVMERVLPQVFLAGDATARITPGPWPRISYREAMARYGCDKPDLRYPWTAEAAEDWLQQHAPQLLPAGSVARVLSVAESASQTRGWGQRIASEAACDGVTVIHGVRKEDGWGGGLWKQLPATAPMQLAGAATLPDGAQLWLLIGQEAAVAQAVRALRQALMPLLPVDPHDYRFAWVVDFPMYELDEHGKVGFCHNPFSMPHGGMAALRGQDPLSITAQQYDIVVNGIELCSGAIRNHEPETLIEAFSLAGYQPAQVEQEFGGMLAAFRHGVPPHGGAAPGIDRMVMLLTQSSTLREVVAFPLAANGEDLLMHAPAAIPAARWRELGLRPG</sequence>
<dbReference type="HAMAP" id="MF_00044">
    <property type="entry name" value="Asp_tRNA_synth_type1"/>
    <property type="match status" value="1"/>
</dbReference>
<dbReference type="NCBIfam" id="TIGR00459">
    <property type="entry name" value="aspS_bact"/>
    <property type="match status" value="1"/>
</dbReference>
<evidence type="ECO:0000259" key="8">
    <source>
        <dbReference type="PROSITE" id="PS50862"/>
    </source>
</evidence>